<evidence type="ECO:0000256" key="1">
    <source>
        <dbReference type="SAM" id="MobiDB-lite"/>
    </source>
</evidence>
<evidence type="ECO:0000313" key="2">
    <source>
        <dbReference type="EMBL" id="POI22139.1"/>
    </source>
</evidence>
<dbReference type="Proteomes" id="UP000237246">
    <property type="component" value="Unassembled WGS sequence"/>
</dbReference>
<accession>A0A2P4SDF5</accession>
<feature type="compositionally biased region" description="Basic and acidic residues" evidence="1">
    <location>
        <begin position="215"/>
        <end position="224"/>
    </location>
</feature>
<feature type="region of interest" description="Disordered" evidence="1">
    <location>
        <begin position="45"/>
        <end position="304"/>
    </location>
</feature>
<dbReference type="AlphaFoldDB" id="A0A2P4SDF5"/>
<proteinExistence type="predicted"/>
<organism evidence="2 3">
    <name type="scientific">Bambusicola thoracicus</name>
    <name type="common">Chinese bamboo-partridge</name>
    <name type="synonym">Perdix thoracica</name>
    <dbReference type="NCBI Taxonomy" id="9083"/>
    <lineage>
        <taxon>Eukaryota</taxon>
        <taxon>Metazoa</taxon>
        <taxon>Chordata</taxon>
        <taxon>Craniata</taxon>
        <taxon>Vertebrata</taxon>
        <taxon>Euteleostomi</taxon>
        <taxon>Archelosauria</taxon>
        <taxon>Archosauria</taxon>
        <taxon>Dinosauria</taxon>
        <taxon>Saurischia</taxon>
        <taxon>Theropoda</taxon>
        <taxon>Coelurosauria</taxon>
        <taxon>Aves</taxon>
        <taxon>Neognathae</taxon>
        <taxon>Galloanserae</taxon>
        <taxon>Galliformes</taxon>
        <taxon>Phasianidae</taxon>
        <taxon>Perdicinae</taxon>
        <taxon>Bambusicola</taxon>
    </lineage>
</organism>
<sequence length="330" mass="35140">MRHCQALSPTGGAHAAHLKHSVSAVSRARCLHTYLHEKPRRRVLSPAAKGLFGTTDRERLRGEPHAGGSAGSGPRGAPRCGTPHSSTCAAPNSPERRCGHFPLRRRPRTSGLRRRPDTPTAGSDGGKVRRPSAFSFGFSSPAERPGAEGVREAALGRAAPPPPPQRRRGRRRLRGSAQRPLPRPLPSASCSPLAPDITRAPARPPPPAPSPSGDSPRRGPEKPARPPPGPRANGGGGGAASARARSPHRRAGRDGRAQRQPQGARYSPGRRLTAPRLGERLCRNFGSRHPTRRRPSDAGSRRSATLALKIIKKKKQSTSFSWESSSAAGM</sequence>
<reference evidence="2 3" key="1">
    <citation type="submission" date="2018-01" db="EMBL/GenBank/DDBJ databases">
        <title>Comparison of the Chinese Bamboo Partridge and Red Junglefowl genome sequences highlights the importance of demography in genome evolution.</title>
        <authorList>
            <person name="Tiley G.P."/>
            <person name="Kimball R.T."/>
            <person name="Braun E.L."/>
            <person name="Burleigh J.G."/>
        </authorList>
    </citation>
    <scope>NUCLEOTIDE SEQUENCE [LARGE SCALE GENOMIC DNA]</scope>
    <source>
        <strain evidence="2">RTK389</strain>
        <tissue evidence="2">Blood</tissue>
    </source>
</reference>
<feature type="compositionally biased region" description="Basic residues" evidence="1">
    <location>
        <begin position="165"/>
        <end position="174"/>
    </location>
</feature>
<feature type="compositionally biased region" description="Basic residues" evidence="1">
    <location>
        <begin position="102"/>
        <end position="113"/>
    </location>
</feature>
<feature type="compositionally biased region" description="Basic and acidic residues" evidence="1">
    <location>
        <begin position="55"/>
        <end position="64"/>
    </location>
</feature>
<dbReference type="EMBL" id="PPHD01061328">
    <property type="protein sequence ID" value="POI22139.1"/>
    <property type="molecule type" value="Genomic_DNA"/>
</dbReference>
<evidence type="ECO:0000313" key="3">
    <source>
        <dbReference type="Proteomes" id="UP000237246"/>
    </source>
</evidence>
<feature type="compositionally biased region" description="Low complexity" evidence="1">
    <location>
        <begin position="175"/>
        <end position="201"/>
    </location>
</feature>
<comment type="caution">
    <text evidence="2">The sequence shown here is derived from an EMBL/GenBank/DDBJ whole genome shotgun (WGS) entry which is preliminary data.</text>
</comment>
<protein>
    <submittedName>
        <fullName evidence="2">Uncharacterized protein</fullName>
    </submittedName>
</protein>
<gene>
    <name evidence="2" type="ORF">CIB84_014113</name>
</gene>
<keyword evidence="3" id="KW-1185">Reference proteome</keyword>
<feature type="compositionally biased region" description="Low complexity" evidence="1">
    <location>
        <begin position="131"/>
        <end position="142"/>
    </location>
</feature>
<name>A0A2P4SDF5_BAMTH</name>